<dbReference type="EMBL" id="CM044703">
    <property type="protein sequence ID" value="KAI5674344.1"/>
    <property type="molecule type" value="Genomic_DNA"/>
</dbReference>
<comment type="caution">
    <text evidence="1">The sequence shown here is derived from an EMBL/GenBank/DDBJ whole genome shotgun (WGS) entry which is preliminary data.</text>
</comment>
<keyword evidence="2" id="KW-1185">Reference proteome</keyword>
<evidence type="ECO:0000313" key="1">
    <source>
        <dbReference type="EMBL" id="KAI5674344.1"/>
    </source>
</evidence>
<accession>A0ACC0BNT3</accession>
<dbReference type="Proteomes" id="UP001060085">
    <property type="component" value="Linkage Group LG03"/>
</dbReference>
<organism evidence="1 2">
    <name type="scientific">Catharanthus roseus</name>
    <name type="common">Madagascar periwinkle</name>
    <name type="synonym">Vinca rosea</name>
    <dbReference type="NCBI Taxonomy" id="4058"/>
    <lineage>
        <taxon>Eukaryota</taxon>
        <taxon>Viridiplantae</taxon>
        <taxon>Streptophyta</taxon>
        <taxon>Embryophyta</taxon>
        <taxon>Tracheophyta</taxon>
        <taxon>Spermatophyta</taxon>
        <taxon>Magnoliopsida</taxon>
        <taxon>eudicotyledons</taxon>
        <taxon>Gunneridae</taxon>
        <taxon>Pentapetalae</taxon>
        <taxon>asterids</taxon>
        <taxon>lamiids</taxon>
        <taxon>Gentianales</taxon>
        <taxon>Apocynaceae</taxon>
        <taxon>Rauvolfioideae</taxon>
        <taxon>Vinceae</taxon>
        <taxon>Catharanthinae</taxon>
        <taxon>Catharanthus</taxon>
    </lineage>
</organism>
<sequence>MAGESGGEIRGRAKGNVSFFKLFSFADWLDIVLMTAGSIGAVGNGLSQPFMTVIFGQLINAIGAYIHSKSVLHEVGKVSLRFVYLAIFSAIASLIQVSCWMVTGERQATRIRGLYLKTILRQEVGFFDTETSTGEVIGRMSGDTILIQEAMGEKVGKFIQFASSFLGGFLIAFVKGWLLALVLTACLPITVLAGGCMSLIMSKMSGRAQVAYAEAGNVLEQTVGGIRTVAAFTGEKLAIQNYNNKLQKAYGTTVKQELTLGLGFGSLLLILFSIYGLAMWYGSKLIIEKGYKGGDIINVILSIMIGGTSLGQAPPCVTAFAAGRAAALNMFETIKREPQIDAYKTSGIILEDIKGEIELRNVYFRYPARPGVLIFAGFSLHVPSGTTAALVGHSGSGKSTVISLLERFYDPDAGEVLIDGVNLKEMQLGWLREKVGLVSQEPVLFATTIKENILYGKANASESEIRTAIVLANAAKFIDKLPQGLDTMVGEHGIQLSGGQKQRIAIARAILKNPKILLLDEATSALDVESERIIQKALENVVSNRTTVIVAHRLTTIRNANLIAVVQTGKVVEQGTHDELSKDPNGAYSQLVRMQEGFKQTENTKLEGVVDVDDNLSGSSRRRMSMRRSTSKGSSRRSFALCYDVPNIVEIHETEIRKVGKEIDDNKDLLGKKGKSLIVQLANLNKPEAPELLLGSLAACAHGIVLPVFGLLLSKSITTMYELPPKLQKDANFLALMFVGLGIVTLMVVPVQNYFFGVAGAKLIQRIRCFSFEKVVHQEISWFDDPKNSSGAVGARLSTDASTLRSLVGDALALMVQNIATVVTGLIMSFSANWKLAFIILVPIPLIGLQEFLQFKFVQGFSGDVKAMYEEASQVANDAVGSIRTIASFCAEEKVMEMYQRKCRAPLRRGVKLGILSGAGLGFGNLAYHCSNAFCFYIGAVLATRGQATFGDVFKVFFSLMLSAIGVSQTMALAPDLNTVKASALSVFEILESRPKIDSSSNEGQSLETVRGDIELQHVNFKYPTRPDIQIFQDLSLTIPSGKTVALVGESGSGKSTVISLIERFYDPDSGHIYLDGIELRKLNISWLRQQIGLVGQEPVLFNETIRTNIMYGKQGNVTEEELIEATKISNAHNFISSLPNGYDTFVGERGAQLSGGQKQRIAIARAVLKDPRILLLDEATSALDAASERLVQDALDKVMENRTTVIIAHRLTTIRGADVIAVVKNGVIAEKGRHEELMDIADGVYASLVTLQSNVA</sequence>
<protein>
    <submittedName>
        <fullName evidence="1">Uncharacterized protein</fullName>
    </submittedName>
</protein>
<gene>
    <name evidence="1" type="ORF">M9H77_14708</name>
</gene>
<reference evidence="2" key="1">
    <citation type="journal article" date="2023" name="Nat. Plants">
        <title>Single-cell RNA sequencing provides a high-resolution roadmap for understanding the multicellular compartmentation of specialized metabolism.</title>
        <authorList>
            <person name="Sun S."/>
            <person name="Shen X."/>
            <person name="Li Y."/>
            <person name="Li Y."/>
            <person name="Wang S."/>
            <person name="Li R."/>
            <person name="Zhang H."/>
            <person name="Shen G."/>
            <person name="Guo B."/>
            <person name="Wei J."/>
            <person name="Xu J."/>
            <person name="St-Pierre B."/>
            <person name="Chen S."/>
            <person name="Sun C."/>
        </authorList>
    </citation>
    <scope>NUCLEOTIDE SEQUENCE [LARGE SCALE GENOMIC DNA]</scope>
</reference>
<name>A0ACC0BNT3_CATRO</name>
<proteinExistence type="predicted"/>
<evidence type="ECO:0000313" key="2">
    <source>
        <dbReference type="Proteomes" id="UP001060085"/>
    </source>
</evidence>